<evidence type="ECO:0008006" key="7">
    <source>
        <dbReference type="Google" id="ProtNLM"/>
    </source>
</evidence>
<dbReference type="Pfam" id="PF12796">
    <property type="entry name" value="Ank_2"/>
    <property type="match status" value="1"/>
</dbReference>
<feature type="compositionally biased region" description="Polar residues" evidence="4">
    <location>
        <begin position="27"/>
        <end position="37"/>
    </location>
</feature>
<dbReference type="RefSeq" id="XP_041560179.1">
    <property type="nucleotide sequence ID" value="XM_041694339.1"/>
</dbReference>
<dbReference type="PANTHER" id="PTHR24171">
    <property type="entry name" value="ANKYRIN REPEAT DOMAIN-CONTAINING PROTEIN 39-RELATED"/>
    <property type="match status" value="1"/>
</dbReference>
<organism evidence="5 6">
    <name type="scientific">Aspergillus puulaauensis</name>
    <dbReference type="NCBI Taxonomy" id="1220207"/>
    <lineage>
        <taxon>Eukaryota</taxon>
        <taxon>Fungi</taxon>
        <taxon>Dikarya</taxon>
        <taxon>Ascomycota</taxon>
        <taxon>Pezizomycotina</taxon>
        <taxon>Eurotiomycetes</taxon>
        <taxon>Eurotiomycetidae</taxon>
        <taxon>Eurotiales</taxon>
        <taxon>Aspergillaceae</taxon>
        <taxon>Aspergillus</taxon>
    </lineage>
</organism>
<dbReference type="Proteomes" id="UP000654913">
    <property type="component" value="Chromosome 6"/>
</dbReference>
<feature type="region of interest" description="Disordered" evidence="4">
    <location>
        <begin position="15"/>
        <end position="37"/>
    </location>
</feature>
<evidence type="ECO:0000256" key="4">
    <source>
        <dbReference type="SAM" id="MobiDB-lite"/>
    </source>
</evidence>
<protein>
    <recommendedName>
        <fullName evidence="7">Ankyrin repeat-containing domain protein</fullName>
    </recommendedName>
</protein>
<sequence>MYPDHHAGAQAAMQHLVPGGEVRQTTDRPYSTTAIPSSESDAFNWDLDIPDGSPPLWLTSQPSTFPSYPARPPLHPTPLSLDSWSSSSSAFTSPLNLPSSSQSLLQNDSYAKFPRPGSNSIDFAPFGANPAPTRSAHSQPSSESASAYSSDHSTWNSRPASSSQHRPALTTGSQGCAVSESQDWSLPLHIAAERGHESIVRALIDGAVDINERDSNGCTALHVGVKWKQEGVVKVLLESGADVNALDNAGWTPVHSAADNGFAAGLRLLLDFGGNLTLKARKKSQVDQG</sequence>
<evidence type="ECO:0000313" key="5">
    <source>
        <dbReference type="EMBL" id="BCS27993.1"/>
    </source>
</evidence>
<dbReference type="InterPro" id="IPR036770">
    <property type="entry name" value="Ankyrin_rpt-contain_sf"/>
</dbReference>
<keyword evidence="2 3" id="KW-0040">ANK repeat</keyword>
<evidence type="ECO:0000256" key="1">
    <source>
        <dbReference type="ARBA" id="ARBA00022737"/>
    </source>
</evidence>
<accession>A0A7R7XW20</accession>
<evidence type="ECO:0000256" key="3">
    <source>
        <dbReference type="PROSITE-ProRule" id="PRU00023"/>
    </source>
</evidence>
<reference evidence="5" key="1">
    <citation type="submission" date="2021-01" db="EMBL/GenBank/DDBJ databases">
        <authorList>
            <consortium name="Aspergillus puulaauensis MK2 genome sequencing consortium"/>
            <person name="Kazuki M."/>
            <person name="Futagami T."/>
        </authorList>
    </citation>
    <scope>NUCLEOTIDE SEQUENCE</scope>
    <source>
        <strain evidence="5">MK2</strain>
    </source>
</reference>
<dbReference type="SUPFAM" id="SSF48403">
    <property type="entry name" value="Ankyrin repeat"/>
    <property type="match status" value="1"/>
</dbReference>
<feature type="region of interest" description="Disordered" evidence="4">
    <location>
        <begin position="121"/>
        <end position="176"/>
    </location>
</feature>
<keyword evidence="6" id="KW-1185">Reference proteome</keyword>
<feature type="repeat" description="ANK" evidence="3">
    <location>
        <begin position="183"/>
        <end position="215"/>
    </location>
</feature>
<dbReference type="PRINTS" id="PR01415">
    <property type="entry name" value="ANKYRIN"/>
</dbReference>
<feature type="repeat" description="ANK" evidence="3">
    <location>
        <begin position="216"/>
        <end position="248"/>
    </location>
</feature>
<proteinExistence type="predicted"/>
<dbReference type="OrthoDB" id="366390at2759"/>
<dbReference type="Gene3D" id="1.25.40.20">
    <property type="entry name" value="Ankyrin repeat-containing domain"/>
    <property type="match status" value="1"/>
</dbReference>
<dbReference type="PROSITE" id="PS50088">
    <property type="entry name" value="ANK_REPEAT"/>
    <property type="match status" value="3"/>
</dbReference>
<feature type="repeat" description="ANK" evidence="3">
    <location>
        <begin position="249"/>
        <end position="281"/>
    </location>
</feature>
<evidence type="ECO:0000313" key="6">
    <source>
        <dbReference type="Proteomes" id="UP000654913"/>
    </source>
</evidence>
<evidence type="ECO:0000256" key="2">
    <source>
        <dbReference type="ARBA" id="ARBA00023043"/>
    </source>
</evidence>
<feature type="compositionally biased region" description="Polar residues" evidence="4">
    <location>
        <begin position="154"/>
        <end position="176"/>
    </location>
</feature>
<dbReference type="PROSITE" id="PS50297">
    <property type="entry name" value="ANK_REP_REGION"/>
    <property type="match status" value="3"/>
</dbReference>
<keyword evidence="1" id="KW-0677">Repeat</keyword>
<dbReference type="InterPro" id="IPR002110">
    <property type="entry name" value="Ankyrin_rpt"/>
</dbReference>
<feature type="compositionally biased region" description="Low complexity" evidence="4">
    <location>
        <begin position="135"/>
        <end position="153"/>
    </location>
</feature>
<dbReference type="GeneID" id="64977990"/>
<name>A0A7R7XW20_9EURO</name>
<dbReference type="AlphaFoldDB" id="A0A7R7XW20"/>
<reference evidence="5" key="2">
    <citation type="submission" date="2021-02" db="EMBL/GenBank/DDBJ databases">
        <title>Aspergillus puulaauensis MK2 genome sequence.</title>
        <authorList>
            <person name="Futagami T."/>
            <person name="Mori K."/>
            <person name="Kadooka C."/>
            <person name="Tanaka T."/>
        </authorList>
    </citation>
    <scope>NUCLEOTIDE SEQUENCE</scope>
    <source>
        <strain evidence="5">MK2</strain>
    </source>
</reference>
<dbReference type="KEGG" id="apuu:APUU_61041A"/>
<dbReference type="SMART" id="SM00248">
    <property type="entry name" value="ANK"/>
    <property type="match status" value="3"/>
</dbReference>
<gene>
    <name evidence="5" type="ORF">APUU_61041A</name>
</gene>
<dbReference type="EMBL" id="AP024448">
    <property type="protein sequence ID" value="BCS27993.1"/>
    <property type="molecule type" value="Genomic_DNA"/>
</dbReference>